<evidence type="ECO:0000256" key="3">
    <source>
        <dbReference type="ARBA" id="ARBA00022737"/>
    </source>
</evidence>
<keyword evidence="3" id="KW-0677">Repeat</keyword>
<keyword evidence="5" id="KW-0067">ATP-binding</keyword>
<comment type="similarity">
    <text evidence="1">Belongs to the NLRP family.</text>
</comment>
<proteinExistence type="inferred from homology"/>
<evidence type="ECO:0000256" key="5">
    <source>
        <dbReference type="ARBA" id="ARBA00022840"/>
    </source>
</evidence>
<evidence type="ECO:0000256" key="6">
    <source>
        <dbReference type="SAM" id="MobiDB-lite"/>
    </source>
</evidence>
<dbReference type="GO" id="GO:0050727">
    <property type="term" value="P:regulation of inflammatory response"/>
    <property type="evidence" value="ECO:0007669"/>
    <property type="project" value="TreeGrafter"/>
</dbReference>
<protein>
    <recommendedName>
        <fullName evidence="7">NACHT domain-containing protein</fullName>
    </recommendedName>
</protein>
<dbReference type="InterPro" id="IPR027417">
    <property type="entry name" value="P-loop_NTPase"/>
</dbReference>
<keyword evidence="2" id="KW-0433">Leucine-rich repeat</keyword>
<keyword evidence="9" id="KW-1185">Reference proteome</keyword>
<evidence type="ECO:0000313" key="9">
    <source>
        <dbReference type="Proteomes" id="UP000694422"/>
    </source>
</evidence>
<reference evidence="8" key="1">
    <citation type="submission" date="2025-08" db="UniProtKB">
        <authorList>
            <consortium name="Ensembl"/>
        </authorList>
    </citation>
    <scope>IDENTIFICATION</scope>
</reference>
<evidence type="ECO:0000256" key="1">
    <source>
        <dbReference type="ARBA" id="ARBA00008665"/>
    </source>
</evidence>
<dbReference type="InterPro" id="IPR001611">
    <property type="entry name" value="Leu-rich_rpt"/>
</dbReference>
<dbReference type="Pfam" id="PF13516">
    <property type="entry name" value="LRR_6"/>
    <property type="match status" value="2"/>
</dbReference>
<dbReference type="Pfam" id="PF17776">
    <property type="entry name" value="NLRC4_HD2"/>
    <property type="match status" value="1"/>
</dbReference>
<dbReference type="Gene3D" id="3.40.50.300">
    <property type="entry name" value="P-loop containing nucleotide triphosphate hydrolases"/>
    <property type="match status" value="1"/>
</dbReference>
<dbReference type="InterPro" id="IPR032675">
    <property type="entry name" value="LRR_dom_sf"/>
</dbReference>
<dbReference type="PROSITE" id="PS50837">
    <property type="entry name" value="NACHT"/>
    <property type="match status" value="1"/>
</dbReference>
<dbReference type="SUPFAM" id="SSF52047">
    <property type="entry name" value="RNI-like"/>
    <property type="match status" value="1"/>
</dbReference>
<dbReference type="InterPro" id="IPR041075">
    <property type="entry name" value="NOD1/2_WH"/>
</dbReference>
<sequence>MAPQSSFFCVLQRMPRGSRWSTPCCETWRSPCRKRQGGGPRRPSLPPLTVGAGEPMAPQSSFFCVLQRMPRGSRWSTPCCETWRSPCRKRQVGELPLMPQIWCLRAYEVNRLPGILCFSGEEEDGKPSVLEHQPASAWKSTFWPEDGDIFHDVTQRNQKLIPFLSPQTGPEARPRTVVLHGAAGVGKTTQAKRTLLDWSEFSQSPLHCAFYLSCRELNHMIPCTFAELICRNCPEMQDVALEVLTRAENVLFVVDGFEELKVPAGVLIHDICSDWNQKKPVPVLLSSLLKRKMVAKATLLVTTRREALRELLLLVEQPLLVEVEGFSEADRVLFFLRHLEDTDQALRALDTVKHSPALFHLCAAPAVCQLLCASLKLLMDGGEDPGLACQTTTSLFLRFLCDQFTPAPGGHPQHHLRRPLKALCLLAAQGLWTQVSLFDTEDLEPLEVEEADLRPFLDKHVLQRDRDHEDCFSFIHLSMQQFLAAAFYILRFPGDSEWQGSTLDIRGVRERRMGSPVFSSISLPRFLWGLLNGARARELEATFGCQVSLEAGEELLKRTSEEEEEPVLWAVGLLEVFHCLYESQDPELVSKATAALKDASLHLTTSQDLLSCSFCLQHCQDLQRLSLRVAKGVLPEEEVALELDALDGSVRSPAKPRGLWCTVLCSVFSSNKSLVFLDISHSFLSSQFVSTLCDQLASANCCLQKVVLKNISPDGVYRNLCLAFGGHKTLTHLVLEGSELDDVLSSLRQVLSHWRCKLLGPCSAPEPEWADLFLTLQFNHSLTCLDLSDSELLDEGAKLLCAGLRHPTCPVQRLSQPCGTTQRTIPASHCCPLHPHGVTSRVGRGRGTEMGFRDPLFGDGGEDWSLLLAASRLWCCSITSEGCGHLSTVLRQGSSLTQLDLGLNHVGVPGLKALCEALKAPWCRLQLWGCSLTPFSCQDLSSALSCNRSLVTLDLGQNSLGFHGVKLLCDALRLQNCPLQTLRLKIDESDADVQNLLREIKESNPWLAVDSSRPHPQRHRPSAHDFLF</sequence>
<accession>A0A8C9PLN9</accession>
<dbReference type="Pfam" id="PF05729">
    <property type="entry name" value="NACHT"/>
    <property type="match status" value="1"/>
</dbReference>
<dbReference type="Gene3D" id="3.80.10.10">
    <property type="entry name" value="Ribonuclease Inhibitor"/>
    <property type="match status" value="2"/>
</dbReference>
<organism evidence="8 9">
    <name type="scientific">Spermophilus dauricus</name>
    <name type="common">Daurian ground squirrel</name>
    <dbReference type="NCBI Taxonomy" id="99837"/>
    <lineage>
        <taxon>Eukaryota</taxon>
        <taxon>Metazoa</taxon>
        <taxon>Chordata</taxon>
        <taxon>Craniata</taxon>
        <taxon>Vertebrata</taxon>
        <taxon>Euteleostomi</taxon>
        <taxon>Mammalia</taxon>
        <taxon>Eutheria</taxon>
        <taxon>Euarchontoglires</taxon>
        <taxon>Glires</taxon>
        <taxon>Rodentia</taxon>
        <taxon>Sciuromorpha</taxon>
        <taxon>Sciuridae</taxon>
        <taxon>Xerinae</taxon>
        <taxon>Marmotini</taxon>
        <taxon>Spermophilus</taxon>
    </lineage>
</organism>
<evidence type="ECO:0000256" key="4">
    <source>
        <dbReference type="ARBA" id="ARBA00022741"/>
    </source>
</evidence>
<dbReference type="InterPro" id="IPR041267">
    <property type="entry name" value="NLRP_HD2"/>
</dbReference>
<dbReference type="PANTHER" id="PTHR45690:SF14">
    <property type="entry name" value="NACHT, LRR AND PYD DOMAINS-CONTAINING PROTEIN 2"/>
    <property type="match status" value="1"/>
</dbReference>
<keyword evidence="4" id="KW-0547">Nucleotide-binding</keyword>
<dbReference type="AlphaFoldDB" id="A0A8C9PLN9"/>
<feature type="domain" description="NACHT" evidence="7">
    <location>
        <begin position="175"/>
        <end position="373"/>
    </location>
</feature>
<evidence type="ECO:0000259" key="7">
    <source>
        <dbReference type="PROSITE" id="PS50837"/>
    </source>
</evidence>
<dbReference type="InterPro" id="IPR007111">
    <property type="entry name" value="NACHT_NTPase"/>
</dbReference>
<dbReference type="Proteomes" id="UP000694422">
    <property type="component" value="Unplaced"/>
</dbReference>
<reference evidence="8" key="2">
    <citation type="submission" date="2025-09" db="UniProtKB">
        <authorList>
            <consortium name="Ensembl"/>
        </authorList>
    </citation>
    <scope>IDENTIFICATION</scope>
</reference>
<name>A0A8C9PLN9_SPEDA</name>
<dbReference type="Pfam" id="PF17779">
    <property type="entry name" value="WHD_NOD2"/>
    <property type="match status" value="1"/>
</dbReference>
<feature type="region of interest" description="Disordered" evidence="6">
    <location>
        <begin position="1008"/>
        <end position="1028"/>
    </location>
</feature>
<dbReference type="InterPro" id="IPR050637">
    <property type="entry name" value="NLRP_innate_immun_reg"/>
</dbReference>
<dbReference type="GO" id="GO:0005737">
    <property type="term" value="C:cytoplasm"/>
    <property type="evidence" value="ECO:0007669"/>
    <property type="project" value="TreeGrafter"/>
</dbReference>
<evidence type="ECO:0000313" key="8">
    <source>
        <dbReference type="Ensembl" id="ENSSDAP00000009151.1"/>
    </source>
</evidence>
<evidence type="ECO:0000256" key="2">
    <source>
        <dbReference type="ARBA" id="ARBA00022614"/>
    </source>
</evidence>
<dbReference type="Ensembl" id="ENSSDAT00000010395.1">
    <property type="protein sequence ID" value="ENSSDAP00000009151.1"/>
    <property type="gene ID" value="ENSSDAG00000008064.1"/>
</dbReference>
<dbReference type="SMART" id="SM00368">
    <property type="entry name" value="LRR_RI"/>
    <property type="match status" value="4"/>
</dbReference>
<dbReference type="PANTHER" id="PTHR45690">
    <property type="entry name" value="NACHT, LRR AND PYD DOMAINS-CONTAINING PROTEIN 12"/>
    <property type="match status" value="1"/>
</dbReference>
<dbReference type="SUPFAM" id="SSF52540">
    <property type="entry name" value="P-loop containing nucleoside triphosphate hydrolases"/>
    <property type="match status" value="1"/>
</dbReference>
<dbReference type="GO" id="GO:0005524">
    <property type="term" value="F:ATP binding"/>
    <property type="evidence" value="ECO:0007669"/>
    <property type="project" value="UniProtKB-KW"/>
</dbReference>